<dbReference type="FunFam" id="3.40.50.12780:FF:000012">
    <property type="entry name" value="Non-ribosomal peptide synthetase"/>
    <property type="match status" value="1"/>
</dbReference>
<dbReference type="RefSeq" id="WP_197719760.1">
    <property type="nucleotide sequence ID" value="NZ_AP018920.1"/>
</dbReference>
<evidence type="ECO:0000256" key="6">
    <source>
        <dbReference type="ARBA" id="ARBA00022553"/>
    </source>
</evidence>
<dbReference type="PROSITE" id="PS00455">
    <property type="entry name" value="AMP_BINDING"/>
    <property type="match status" value="1"/>
</dbReference>
<dbReference type="SMART" id="SM00823">
    <property type="entry name" value="PKS_PP"/>
    <property type="match status" value="1"/>
</dbReference>
<dbReference type="Pfam" id="PF08242">
    <property type="entry name" value="Methyltransf_12"/>
    <property type="match status" value="1"/>
</dbReference>
<feature type="compositionally biased region" description="Low complexity" evidence="10">
    <location>
        <begin position="1533"/>
        <end position="1547"/>
    </location>
</feature>
<dbReference type="Pfam" id="PF00501">
    <property type="entry name" value="AMP-binding"/>
    <property type="match status" value="1"/>
</dbReference>
<reference evidence="12 13" key="1">
    <citation type="submission" date="2016-09" db="EMBL/GenBank/DDBJ databases">
        <title>Pseudonocardia autotrophica DSM535, a candidate organism with high potential of specific P450 cytochromes.</title>
        <authorList>
            <person name="Grumaz C."/>
            <person name="Vainshtein Y."/>
            <person name="Kirstahler P."/>
            <person name="Sohn K."/>
        </authorList>
    </citation>
    <scope>NUCLEOTIDE SEQUENCE [LARGE SCALE GENOMIC DNA]</scope>
    <source>
        <strain evidence="12 13">DSM 535</strain>
    </source>
</reference>
<keyword evidence="13" id="KW-1185">Reference proteome</keyword>
<dbReference type="SUPFAM" id="SSF47336">
    <property type="entry name" value="ACP-like"/>
    <property type="match status" value="1"/>
</dbReference>
<organism evidence="12 13">
    <name type="scientific">Pseudonocardia autotrophica</name>
    <name type="common">Amycolata autotrophica</name>
    <name type="synonym">Nocardia autotrophica</name>
    <dbReference type="NCBI Taxonomy" id="2074"/>
    <lineage>
        <taxon>Bacteria</taxon>
        <taxon>Bacillati</taxon>
        <taxon>Actinomycetota</taxon>
        <taxon>Actinomycetes</taxon>
        <taxon>Pseudonocardiales</taxon>
        <taxon>Pseudonocardiaceae</taxon>
        <taxon>Pseudonocardia</taxon>
    </lineage>
</organism>
<dbReference type="Gene3D" id="3.30.300.30">
    <property type="match status" value="2"/>
</dbReference>
<dbReference type="Pfam" id="PF00668">
    <property type="entry name" value="Condensation"/>
    <property type="match status" value="1"/>
</dbReference>
<dbReference type="CDD" id="cd02440">
    <property type="entry name" value="AdoMet_MTases"/>
    <property type="match status" value="1"/>
</dbReference>
<gene>
    <name evidence="12" type="primary">mbtB</name>
    <name evidence="12" type="ORF">BG845_02593</name>
</gene>
<dbReference type="InterPro" id="IPR044894">
    <property type="entry name" value="TubC_N_sf"/>
</dbReference>
<dbReference type="SUPFAM" id="SSF53474">
    <property type="entry name" value="alpha/beta-Hydrolases"/>
    <property type="match status" value="1"/>
</dbReference>
<feature type="domain" description="Carrier" evidence="11">
    <location>
        <begin position="1432"/>
        <end position="1513"/>
    </location>
</feature>
<comment type="cofactor">
    <cofactor evidence="1">
        <name>pantetheine 4'-phosphate</name>
        <dbReference type="ChEBI" id="CHEBI:47942"/>
    </cofactor>
</comment>
<accession>A0A1Y2N052</accession>
<keyword evidence="7 12" id="KW-0436">Ligase</keyword>
<evidence type="ECO:0000256" key="3">
    <source>
        <dbReference type="ARBA" id="ARBA00007380"/>
    </source>
</evidence>
<dbReference type="InterPro" id="IPR009081">
    <property type="entry name" value="PP-bd_ACP"/>
</dbReference>
<keyword evidence="5" id="KW-0596">Phosphopantetheine</keyword>
<evidence type="ECO:0000313" key="12">
    <source>
        <dbReference type="EMBL" id="OSY40834.1"/>
    </source>
</evidence>
<dbReference type="InterPro" id="IPR000873">
    <property type="entry name" value="AMP-dep_synth/lig_dom"/>
</dbReference>
<proteinExistence type="inferred from homology"/>
<dbReference type="GO" id="GO:0016874">
    <property type="term" value="F:ligase activity"/>
    <property type="evidence" value="ECO:0007669"/>
    <property type="project" value="UniProtKB-KW"/>
</dbReference>
<sequence>MTAAPDTIDPARLLIDLENLGVRLWADSGKLRFRAPSGVLTEEHRAALRAHRDTVLTLLQHDDTADALTADPAAAHEPFPLTDVQASYLLGRSDAFDYGGVACHGYVEVDFDELDPERLERAWATVVARHDMLRAVVELDGSQHVLPDPGPVRVPVDDLRGHDPAAAATALAGTRDELGTQVHTPDHWPLFDLRITRLDDHDVLHLSIDLLVCDYTSLQLLLAELDRAYTDPASLPPPPAVSFRDYVVAQRRLSGGRRYARDRAYWLDRIDDLPPAPELPLDPARPDGPPRFSRHTTTLDTEHWARLRTAAAARGVTPSGALLTAYAAVLARWSERPDLTLSLTLLSRLPVHPDIDRVIGDFTSVTLLAVRADDGTGLAERARSLTTRLFDDIDHRLFSGVEVVRELRRRRGPGGGLLPVVFTSSVGLGDTDAHAGAFTGTGRVGFGISQTPQVWLDCQVSDTDGTLRIDWDSRDGVLAPGVVPALFDAYTRLLHQLAIDPAAWDAADPVTLPADQLDRRRRVNDTTRALPTGLLHQPVLDRAAATPDALAVVAADGELRYGELLDRAHAVATELRRRDLQPGTPVAIAADKGVHQPVAVLGTLLAGGAYLPVDPRQPAPRIARILRDSGAPLVLTATGDPGWDVPAVAVADLPAAAEPVPAAGTAPGDLAYVIYTSGSTGAPKGVMTAHRAARNTVEDITERFRVGTGDRVLGVAALGFDLSVYDLFGVLGAGGTLVLPDPDRRGDPEHWAELVARHRITLWNSVPAQLQMLGHVLAGDPAPDATSLRLALLSGDWIPVGLPDEIRDRIPGLEVISLGGATEAAIWSIVHPVGRVDPAARSIPYGVPLANQTFHVLDATGADRPDWTPGELYIGGTGTAIGYLGDPDLTAIRFPSHPRTGERLYRTGDIGRHLPDGTIELLGRADDQIKIRGHRIEPGEIEAALLTHPAVRAAAVVAVGDRPLERRLAGFVELDGDRGAGLPAEFDDGLRERASAAARAVVGDLDPRAMVEFSVRVDRVALLVMAHTLRRQGLFGPGERHTLAEVLQHCRVAARHGRVIRRWLRALVSEGMLHRADDGRYHDLAAADAALLDHSWDEVSDARKGLSHGGELIEFLRRTTEKLPEIMRDEFPVQALLFPDGGTRTAEAAYKDNLISQYVNAATTAAVVGIAAAAPGHTVRVLEVGAGVGGTSRALVPALAGLDVEYHYTDVSRFFLDDARRTFADHPGMRYGLFDINTDFREQGHEPGGIDVLLAANVLHNSHDAGAVLARFAELVGPGGWLVFNEPTRDYYQIMTSMEFLMSPAAGGAQRDYEDLRRGRDRTFLELSEWRELLADAGFEEVLALPGDGDPLTELGQHAVVARVPGAGAARIDPGELAAHLRALLPEPMVPTHLRVVDTLPLTGNGKVDRAALAASMPAGGAADRAAVAAVPPRGDTEVAVAAVWGELLGLPEIGRDQDFFVLGGDSLLVSRLAARLRETVPGAAGVPWETLMRRLVEGPTVAAIATALERLTGTSSTAGQGSTAGGTGSTNGSGSTTGTDSPSTGSPGTGAAGPDSPLVELHAGRPGGTITVLVHDGSGGLAPYRELLAALTVDAPHARVLGLSVPDTGRYLGRDPSSLIVGLAGEYARILLDEVPGVADGSTRLHPVGYCMGGMLAAELARVLGDAGAELAPLTVVSSHHVPQRVDDPLVTEYGFARLMGLDPADLGFPADEAAVGALLRRAADDGRIADGAVVGLTGDPDPAVADAARRFAEVAGTEPAARLAELAGRLTPLLGVGADDIARLREVFRQSLHAVSGYRPDPYPDDIVLLRQSSDLHFMPGLREDMAAFWSGICLGETRIVDIDGDHFGCLRGDRSARVAALLRDLRDGDAR</sequence>
<dbReference type="InterPro" id="IPR010071">
    <property type="entry name" value="AA_adenyl_dom"/>
</dbReference>
<dbReference type="GO" id="GO:0009403">
    <property type="term" value="P:toxin biosynthetic process"/>
    <property type="evidence" value="ECO:0007669"/>
    <property type="project" value="UniProtKB-ARBA"/>
</dbReference>
<evidence type="ECO:0000256" key="7">
    <source>
        <dbReference type="ARBA" id="ARBA00022598"/>
    </source>
</evidence>
<dbReference type="InterPro" id="IPR045851">
    <property type="entry name" value="AMP-bd_C_sf"/>
</dbReference>
<dbReference type="Proteomes" id="UP000194360">
    <property type="component" value="Unassembled WGS sequence"/>
</dbReference>
<dbReference type="Gene3D" id="3.40.50.1820">
    <property type="entry name" value="alpha/beta hydrolase"/>
    <property type="match status" value="1"/>
</dbReference>
<evidence type="ECO:0000256" key="9">
    <source>
        <dbReference type="ARBA" id="ARBA00033440"/>
    </source>
</evidence>
<dbReference type="InterPro" id="IPR020845">
    <property type="entry name" value="AMP-binding_CS"/>
</dbReference>
<dbReference type="FunFam" id="3.30.559.10:FF:000023">
    <property type="entry name" value="Non-ribosomal peptide synthetase"/>
    <property type="match status" value="1"/>
</dbReference>
<dbReference type="Gene3D" id="3.40.50.150">
    <property type="entry name" value="Vaccinia Virus protein VP39"/>
    <property type="match status" value="1"/>
</dbReference>
<dbReference type="Gene3D" id="3.30.559.10">
    <property type="entry name" value="Chloramphenicol acetyltransferase-like domain"/>
    <property type="match status" value="1"/>
</dbReference>
<dbReference type="SUPFAM" id="SSF56801">
    <property type="entry name" value="Acetyl-CoA synthetase-like"/>
    <property type="match status" value="1"/>
</dbReference>
<dbReference type="GO" id="GO:0000036">
    <property type="term" value="F:acyl carrier activity"/>
    <property type="evidence" value="ECO:0007669"/>
    <property type="project" value="TreeGrafter"/>
</dbReference>
<dbReference type="InterPro" id="IPR036736">
    <property type="entry name" value="ACP-like_sf"/>
</dbReference>
<dbReference type="SUPFAM" id="SSF53335">
    <property type="entry name" value="S-adenosyl-L-methionine-dependent methyltransferases"/>
    <property type="match status" value="1"/>
</dbReference>
<dbReference type="InterPro" id="IPR029063">
    <property type="entry name" value="SAM-dependent_MTases_sf"/>
</dbReference>
<dbReference type="InterPro" id="IPR042099">
    <property type="entry name" value="ANL_N_sf"/>
</dbReference>
<dbReference type="Gene3D" id="3.40.50.12780">
    <property type="entry name" value="N-terminal domain of ligase-like"/>
    <property type="match status" value="1"/>
</dbReference>
<evidence type="ECO:0000256" key="1">
    <source>
        <dbReference type="ARBA" id="ARBA00001957"/>
    </source>
</evidence>
<dbReference type="InterPro" id="IPR041464">
    <property type="entry name" value="TubC_N"/>
</dbReference>
<dbReference type="Gene3D" id="3.30.559.30">
    <property type="entry name" value="Nonribosomal peptide synthetase, condensation domain"/>
    <property type="match status" value="1"/>
</dbReference>
<dbReference type="Pfam" id="PF00550">
    <property type="entry name" value="PP-binding"/>
    <property type="match status" value="1"/>
</dbReference>
<dbReference type="Pfam" id="PF18563">
    <property type="entry name" value="TubC_N"/>
    <property type="match status" value="1"/>
</dbReference>
<comment type="similarity">
    <text evidence="3">Belongs to the ATP-dependent AMP-binding enzyme family. MbtB subfamily.</text>
</comment>
<evidence type="ECO:0000256" key="10">
    <source>
        <dbReference type="SAM" id="MobiDB-lite"/>
    </source>
</evidence>
<keyword evidence="8" id="KW-0677">Repeat</keyword>
<evidence type="ECO:0000256" key="5">
    <source>
        <dbReference type="ARBA" id="ARBA00022450"/>
    </source>
</evidence>
<dbReference type="InterPro" id="IPR001242">
    <property type="entry name" value="Condensation_dom"/>
</dbReference>
<evidence type="ECO:0000256" key="4">
    <source>
        <dbReference type="ARBA" id="ARBA00016743"/>
    </source>
</evidence>
<feature type="region of interest" description="Disordered" evidence="10">
    <location>
        <begin position="1514"/>
        <end position="1565"/>
    </location>
</feature>
<dbReference type="InterPro" id="IPR057737">
    <property type="entry name" value="Condensation_MtbB-like"/>
</dbReference>
<dbReference type="InterPro" id="IPR013217">
    <property type="entry name" value="Methyltransf_12"/>
</dbReference>
<evidence type="ECO:0000256" key="2">
    <source>
        <dbReference type="ARBA" id="ARBA00005102"/>
    </source>
</evidence>
<name>A0A1Y2N052_PSEAH</name>
<evidence type="ECO:0000313" key="13">
    <source>
        <dbReference type="Proteomes" id="UP000194360"/>
    </source>
</evidence>
<dbReference type="PROSITE" id="PS50075">
    <property type="entry name" value="CARRIER"/>
    <property type="match status" value="1"/>
</dbReference>
<dbReference type="InterPro" id="IPR023213">
    <property type="entry name" value="CAT-like_dom_sf"/>
</dbReference>
<dbReference type="PANTHER" id="PTHR45527:SF10">
    <property type="entry name" value="PYOCHELIN SYNTHASE PCHF"/>
    <property type="match status" value="1"/>
</dbReference>
<comment type="caution">
    <text evidence="12">The sequence shown here is derived from an EMBL/GenBank/DDBJ whole genome shotgun (WGS) entry which is preliminary data.</text>
</comment>
<feature type="compositionally biased region" description="Gly residues" evidence="10">
    <location>
        <begin position="1523"/>
        <end position="1532"/>
    </location>
</feature>
<dbReference type="GO" id="GO:0043041">
    <property type="term" value="P:amino acid activation for nonribosomal peptide biosynthetic process"/>
    <property type="evidence" value="ECO:0007669"/>
    <property type="project" value="TreeGrafter"/>
</dbReference>
<dbReference type="InterPro" id="IPR020806">
    <property type="entry name" value="PKS_PP-bd"/>
</dbReference>
<comment type="pathway">
    <text evidence="2">Siderophore biosynthesis; mycobactin biosynthesis.</text>
</comment>
<dbReference type="Pfam" id="PF13193">
    <property type="entry name" value="AMP-binding_C"/>
    <property type="match status" value="1"/>
</dbReference>
<dbReference type="GO" id="GO:0031177">
    <property type="term" value="F:phosphopantetheine binding"/>
    <property type="evidence" value="ECO:0007669"/>
    <property type="project" value="InterPro"/>
</dbReference>
<protein>
    <recommendedName>
        <fullName evidence="4">Phenyloxazoline synthase MbtB</fullName>
    </recommendedName>
    <alternativeName>
        <fullName evidence="9">Mycobactin synthetase protein B</fullName>
    </alternativeName>
</protein>
<evidence type="ECO:0000259" key="11">
    <source>
        <dbReference type="PROSITE" id="PS50075"/>
    </source>
</evidence>
<dbReference type="Gene3D" id="1.10.10.1830">
    <property type="entry name" value="Non-ribosomal peptide synthase, adenylation domain"/>
    <property type="match status" value="1"/>
</dbReference>
<dbReference type="InterPro" id="IPR025110">
    <property type="entry name" value="AMP-bd_C"/>
</dbReference>
<dbReference type="CDD" id="cd19535">
    <property type="entry name" value="Cyc_NRPS"/>
    <property type="match status" value="1"/>
</dbReference>
<dbReference type="FunFam" id="3.30.559.30:FF:000006">
    <property type="entry name" value="Yersiniabactin polyketide/non-ribosomal peptide synthetase"/>
    <property type="match status" value="1"/>
</dbReference>
<dbReference type="EMBL" id="MIGB01000011">
    <property type="protein sequence ID" value="OSY40834.1"/>
    <property type="molecule type" value="Genomic_DNA"/>
</dbReference>
<dbReference type="GO" id="GO:0005737">
    <property type="term" value="C:cytoplasm"/>
    <property type="evidence" value="ECO:0007669"/>
    <property type="project" value="TreeGrafter"/>
</dbReference>
<evidence type="ECO:0000256" key="8">
    <source>
        <dbReference type="ARBA" id="ARBA00022737"/>
    </source>
</evidence>
<dbReference type="PANTHER" id="PTHR45527">
    <property type="entry name" value="NONRIBOSOMAL PEPTIDE SYNTHETASE"/>
    <property type="match status" value="1"/>
</dbReference>
<keyword evidence="6" id="KW-0597">Phosphoprotein</keyword>
<dbReference type="Gene3D" id="1.10.1200.10">
    <property type="entry name" value="ACP-like"/>
    <property type="match status" value="1"/>
</dbReference>
<dbReference type="InterPro" id="IPR029058">
    <property type="entry name" value="AB_hydrolase_fold"/>
</dbReference>
<dbReference type="STRING" id="2074.BG845_02593"/>
<dbReference type="SUPFAM" id="SSF52777">
    <property type="entry name" value="CoA-dependent acyltransferases"/>
    <property type="match status" value="2"/>
</dbReference>
<dbReference type="NCBIfam" id="TIGR01733">
    <property type="entry name" value="AA-adenyl-dom"/>
    <property type="match status" value="1"/>
</dbReference>